<dbReference type="InterPro" id="IPR013324">
    <property type="entry name" value="RNA_pol_sigma_r3/r4-like"/>
</dbReference>
<evidence type="ECO:0000313" key="8">
    <source>
        <dbReference type="EMBL" id="GGS58057.1"/>
    </source>
</evidence>
<keyword evidence="3" id="KW-0731">Sigma factor</keyword>
<dbReference type="GO" id="GO:0016987">
    <property type="term" value="F:sigma factor activity"/>
    <property type="evidence" value="ECO:0007669"/>
    <property type="project" value="UniProtKB-KW"/>
</dbReference>
<evidence type="ECO:0000259" key="7">
    <source>
        <dbReference type="Pfam" id="PF08281"/>
    </source>
</evidence>
<evidence type="ECO:0000259" key="6">
    <source>
        <dbReference type="Pfam" id="PF04542"/>
    </source>
</evidence>
<dbReference type="InterPro" id="IPR013249">
    <property type="entry name" value="RNA_pol_sigma70_r4_t2"/>
</dbReference>
<feature type="compositionally biased region" description="Basic and acidic residues" evidence="5">
    <location>
        <begin position="1"/>
        <end position="19"/>
    </location>
</feature>
<feature type="domain" description="RNA polymerase sigma-70 region 2" evidence="6">
    <location>
        <begin position="37"/>
        <end position="108"/>
    </location>
</feature>
<feature type="region of interest" description="Disordered" evidence="5">
    <location>
        <begin position="108"/>
        <end position="133"/>
    </location>
</feature>
<dbReference type="NCBIfam" id="TIGR02937">
    <property type="entry name" value="sigma70-ECF"/>
    <property type="match status" value="1"/>
</dbReference>
<dbReference type="PANTHER" id="PTHR43133:SF25">
    <property type="entry name" value="RNA POLYMERASE SIGMA FACTOR RFAY-RELATED"/>
    <property type="match status" value="1"/>
</dbReference>
<keyword evidence="4" id="KW-0804">Transcription</keyword>
<accession>A0A918GSG0</accession>
<reference evidence="8" key="1">
    <citation type="journal article" date="2014" name="Int. J. Syst. Evol. Microbiol.">
        <title>Complete genome sequence of Corynebacterium casei LMG S-19264T (=DSM 44701T), isolated from a smear-ripened cheese.</title>
        <authorList>
            <consortium name="US DOE Joint Genome Institute (JGI-PGF)"/>
            <person name="Walter F."/>
            <person name="Albersmeier A."/>
            <person name="Kalinowski J."/>
            <person name="Ruckert C."/>
        </authorList>
    </citation>
    <scope>NUCLEOTIDE SEQUENCE</scope>
    <source>
        <strain evidence="8">JCM 3276</strain>
    </source>
</reference>
<evidence type="ECO:0000313" key="9">
    <source>
        <dbReference type="Proteomes" id="UP000660680"/>
    </source>
</evidence>
<evidence type="ECO:0000256" key="1">
    <source>
        <dbReference type="ARBA" id="ARBA00010641"/>
    </source>
</evidence>
<name>A0A918GSG0_9PSEU</name>
<evidence type="ECO:0000256" key="2">
    <source>
        <dbReference type="ARBA" id="ARBA00023015"/>
    </source>
</evidence>
<dbReference type="InterPro" id="IPR014284">
    <property type="entry name" value="RNA_pol_sigma-70_dom"/>
</dbReference>
<dbReference type="SUPFAM" id="SSF88946">
    <property type="entry name" value="Sigma2 domain of RNA polymerase sigma factors"/>
    <property type="match status" value="1"/>
</dbReference>
<dbReference type="CDD" id="cd06171">
    <property type="entry name" value="Sigma70_r4"/>
    <property type="match status" value="1"/>
</dbReference>
<sequence length="206" mass="22428">MGMEDSRAGTRPRSDDPHADPTLTRLVEDLDEGFAVLVRHEERVVYSVALRVTGAHQDAEDLAAETFLRAYRALLGYDGERIRALRLRPWLLTIAINTWRNSLRSASRHPAAIPTAELPEPRSDGRGVEQAAESAETQRELGALLARLPAPQRAAVVLRHVAGMSIGEVAEVLGCPEGTAKSHVSRGLASLRTIHRNASPAGRRAI</sequence>
<keyword evidence="2" id="KW-0805">Transcription regulation</keyword>
<dbReference type="Pfam" id="PF04542">
    <property type="entry name" value="Sigma70_r2"/>
    <property type="match status" value="1"/>
</dbReference>
<feature type="region of interest" description="Disordered" evidence="5">
    <location>
        <begin position="1"/>
        <end position="21"/>
    </location>
</feature>
<dbReference type="InterPro" id="IPR007627">
    <property type="entry name" value="RNA_pol_sigma70_r2"/>
</dbReference>
<dbReference type="PANTHER" id="PTHR43133">
    <property type="entry name" value="RNA POLYMERASE ECF-TYPE SIGMA FACTO"/>
    <property type="match status" value="1"/>
</dbReference>
<proteinExistence type="inferred from homology"/>
<dbReference type="GO" id="GO:0000428">
    <property type="term" value="C:DNA-directed RNA polymerase complex"/>
    <property type="evidence" value="ECO:0007669"/>
    <property type="project" value="UniProtKB-KW"/>
</dbReference>
<feature type="domain" description="RNA polymerase sigma factor 70 region 4 type 2" evidence="7">
    <location>
        <begin position="139"/>
        <end position="191"/>
    </location>
</feature>
<dbReference type="InterPro" id="IPR013325">
    <property type="entry name" value="RNA_pol_sigma_r2"/>
</dbReference>
<keyword evidence="8" id="KW-0240">DNA-directed RNA polymerase</keyword>
<dbReference type="EMBL" id="BMRB01000009">
    <property type="protein sequence ID" value="GGS58057.1"/>
    <property type="molecule type" value="Genomic_DNA"/>
</dbReference>
<dbReference type="SUPFAM" id="SSF88659">
    <property type="entry name" value="Sigma3 and sigma4 domains of RNA polymerase sigma factors"/>
    <property type="match status" value="1"/>
</dbReference>
<evidence type="ECO:0000256" key="3">
    <source>
        <dbReference type="ARBA" id="ARBA00023082"/>
    </source>
</evidence>
<dbReference type="AlphaFoldDB" id="A0A918GSG0"/>
<dbReference type="Proteomes" id="UP000660680">
    <property type="component" value="Unassembled WGS sequence"/>
</dbReference>
<evidence type="ECO:0000256" key="4">
    <source>
        <dbReference type="ARBA" id="ARBA00023163"/>
    </source>
</evidence>
<dbReference type="InterPro" id="IPR039425">
    <property type="entry name" value="RNA_pol_sigma-70-like"/>
</dbReference>
<protein>
    <submittedName>
        <fullName evidence="8">DNA-directed RNA polymerase sigma-70 factor</fullName>
    </submittedName>
</protein>
<dbReference type="GO" id="GO:0006352">
    <property type="term" value="P:DNA-templated transcription initiation"/>
    <property type="evidence" value="ECO:0007669"/>
    <property type="project" value="InterPro"/>
</dbReference>
<dbReference type="Gene3D" id="1.10.10.10">
    <property type="entry name" value="Winged helix-like DNA-binding domain superfamily/Winged helix DNA-binding domain"/>
    <property type="match status" value="1"/>
</dbReference>
<dbReference type="InterPro" id="IPR036388">
    <property type="entry name" value="WH-like_DNA-bd_sf"/>
</dbReference>
<organism evidence="8 9">
    <name type="scientific">Actinokineospora fastidiosa</name>
    <dbReference type="NCBI Taxonomy" id="1816"/>
    <lineage>
        <taxon>Bacteria</taxon>
        <taxon>Bacillati</taxon>
        <taxon>Actinomycetota</taxon>
        <taxon>Actinomycetes</taxon>
        <taxon>Pseudonocardiales</taxon>
        <taxon>Pseudonocardiaceae</taxon>
        <taxon>Actinokineospora</taxon>
    </lineage>
</organism>
<comment type="caution">
    <text evidence="8">The sequence shown here is derived from an EMBL/GenBank/DDBJ whole genome shotgun (WGS) entry which is preliminary data.</text>
</comment>
<gene>
    <name evidence="8" type="primary">sigW</name>
    <name evidence="8" type="ORF">GCM10010171_61400</name>
</gene>
<dbReference type="GO" id="GO:0003677">
    <property type="term" value="F:DNA binding"/>
    <property type="evidence" value="ECO:0007669"/>
    <property type="project" value="InterPro"/>
</dbReference>
<evidence type="ECO:0000256" key="5">
    <source>
        <dbReference type="SAM" id="MobiDB-lite"/>
    </source>
</evidence>
<dbReference type="Gene3D" id="1.10.1740.10">
    <property type="match status" value="1"/>
</dbReference>
<reference evidence="8" key="2">
    <citation type="submission" date="2020-09" db="EMBL/GenBank/DDBJ databases">
        <authorList>
            <person name="Sun Q."/>
            <person name="Ohkuma M."/>
        </authorList>
    </citation>
    <scope>NUCLEOTIDE SEQUENCE</scope>
    <source>
        <strain evidence="8">JCM 3276</strain>
    </source>
</reference>
<keyword evidence="9" id="KW-1185">Reference proteome</keyword>
<comment type="similarity">
    <text evidence="1">Belongs to the sigma-70 factor family. ECF subfamily.</text>
</comment>
<dbReference type="Pfam" id="PF08281">
    <property type="entry name" value="Sigma70_r4_2"/>
    <property type="match status" value="1"/>
</dbReference>